<keyword evidence="9" id="KW-1185">Reference proteome</keyword>
<dbReference type="InterPro" id="IPR000292">
    <property type="entry name" value="For/NO2_transpt"/>
</dbReference>
<feature type="transmembrane region" description="Helical" evidence="7">
    <location>
        <begin position="245"/>
        <end position="264"/>
    </location>
</feature>
<dbReference type="GO" id="GO:0005886">
    <property type="term" value="C:plasma membrane"/>
    <property type="evidence" value="ECO:0007669"/>
    <property type="project" value="TreeGrafter"/>
</dbReference>
<reference evidence="8" key="2">
    <citation type="submission" date="2020-09" db="EMBL/GenBank/DDBJ databases">
        <authorList>
            <person name="Sun Q."/>
            <person name="Zhou Y."/>
        </authorList>
    </citation>
    <scope>NUCLEOTIDE SEQUENCE</scope>
    <source>
        <strain evidence="8">CGMCC 4.7308</strain>
    </source>
</reference>
<feature type="transmembrane region" description="Helical" evidence="7">
    <location>
        <begin position="61"/>
        <end position="85"/>
    </location>
</feature>
<dbReference type="Proteomes" id="UP000655208">
    <property type="component" value="Unassembled WGS sequence"/>
</dbReference>
<protein>
    <submittedName>
        <fullName evidence="8">Transporter YrhG</fullName>
    </submittedName>
</protein>
<proteinExistence type="inferred from homology"/>
<evidence type="ECO:0000313" key="8">
    <source>
        <dbReference type="EMBL" id="GGL98175.1"/>
    </source>
</evidence>
<dbReference type="PANTHER" id="PTHR30520:SF6">
    <property type="entry name" value="FORMATE_NITRATE FAMILY TRANSPORTER (EUROFUNG)"/>
    <property type="match status" value="1"/>
</dbReference>
<evidence type="ECO:0000256" key="3">
    <source>
        <dbReference type="ARBA" id="ARBA00022989"/>
    </source>
</evidence>
<sequence>MGYKTPDQIAVAAVNGGIAKANLSPDRMLVGGVLAGAYIGFAGLVGIIGTSGLPTATWGTLPTLIFGLAFSLGLILVIVAGSELLTGNMALLPLAFFSRRITVGRVGMSLALVTIGNLLGALLVAYVFAVKTGVIGTPSSAPGSTGALTFQRLSGIADGKALVETHLQVILRAVACNWLVCLGVWMALAAEDIAGKVLAIVFPITAFVAMGFDHVVANMFFLPAAMFAHVPGLTWGDVWDNLWEAYVGNFIGGGLFVAGAYWFLYLRGRNTSTRPDGVVDTAAPDDRSHAGQHAAGPR</sequence>
<evidence type="ECO:0000256" key="4">
    <source>
        <dbReference type="ARBA" id="ARBA00023136"/>
    </source>
</evidence>
<dbReference type="EMBL" id="BMNA01000003">
    <property type="protein sequence ID" value="GGL98175.1"/>
    <property type="molecule type" value="Genomic_DNA"/>
</dbReference>
<comment type="similarity">
    <text evidence="5">Belongs to the FNT transporter (TC 1.A.16) family.</text>
</comment>
<evidence type="ECO:0000256" key="2">
    <source>
        <dbReference type="ARBA" id="ARBA00022692"/>
    </source>
</evidence>
<dbReference type="RefSeq" id="WP_188941141.1">
    <property type="nucleotide sequence ID" value="NZ_BMNA01000003.1"/>
</dbReference>
<evidence type="ECO:0000256" key="5">
    <source>
        <dbReference type="ARBA" id="ARBA00049660"/>
    </source>
</evidence>
<feature type="transmembrane region" description="Helical" evidence="7">
    <location>
        <begin position="169"/>
        <end position="190"/>
    </location>
</feature>
<dbReference type="AlphaFoldDB" id="A0A917WF99"/>
<feature type="transmembrane region" description="Helical" evidence="7">
    <location>
        <begin position="106"/>
        <end position="129"/>
    </location>
</feature>
<dbReference type="PANTHER" id="PTHR30520">
    <property type="entry name" value="FORMATE TRANSPORTER-RELATED"/>
    <property type="match status" value="1"/>
</dbReference>
<name>A0A917WF99_9ACTN</name>
<dbReference type="Pfam" id="PF01226">
    <property type="entry name" value="Form_Nir_trans"/>
    <property type="match status" value="1"/>
</dbReference>
<evidence type="ECO:0000313" key="9">
    <source>
        <dbReference type="Proteomes" id="UP000655208"/>
    </source>
</evidence>
<dbReference type="GO" id="GO:0015499">
    <property type="term" value="F:formate transmembrane transporter activity"/>
    <property type="evidence" value="ECO:0007669"/>
    <property type="project" value="TreeGrafter"/>
</dbReference>
<dbReference type="InterPro" id="IPR023271">
    <property type="entry name" value="Aquaporin-like"/>
</dbReference>
<comment type="subcellular location">
    <subcellularLocation>
        <location evidence="1">Membrane</location>
        <topology evidence="1">Multi-pass membrane protein</topology>
    </subcellularLocation>
</comment>
<evidence type="ECO:0000256" key="1">
    <source>
        <dbReference type="ARBA" id="ARBA00004141"/>
    </source>
</evidence>
<reference evidence="8" key="1">
    <citation type="journal article" date="2014" name="Int. J. Syst. Evol. Microbiol.">
        <title>Complete genome sequence of Corynebacterium casei LMG S-19264T (=DSM 44701T), isolated from a smear-ripened cheese.</title>
        <authorList>
            <consortium name="US DOE Joint Genome Institute (JGI-PGF)"/>
            <person name="Walter F."/>
            <person name="Albersmeier A."/>
            <person name="Kalinowski J."/>
            <person name="Ruckert C."/>
        </authorList>
    </citation>
    <scope>NUCLEOTIDE SEQUENCE</scope>
    <source>
        <strain evidence="8">CGMCC 4.7308</strain>
    </source>
</reference>
<feature type="transmembrane region" description="Helical" evidence="7">
    <location>
        <begin position="28"/>
        <end position="49"/>
    </location>
</feature>
<feature type="region of interest" description="Disordered" evidence="6">
    <location>
        <begin position="276"/>
        <end position="298"/>
    </location>
</feature>
<accession>A0A917WF99</accession>
<keyword evidence="3 7" id="KW-1133">Transmembrane helix</keyword>
<feature type="transmembrane region" description="Helical" evidence="7">
    <location>
        <begin position="197"/>
        <end position="225"/>
    </location>
</feature>
<keyword evidence="4 7" id="KW-0472">Membrane</keyword>
<comment type="caution">
    <text evidence="8">The sequence shown here is derived from an EMBL/GenBank/DDBJ whole genome shotgun (WGS) entry which is preliminary data.</text>
</comment>
<organism evidence="8 9">
    <name type="scientific">Nakamurella endophytica</name>
    <dbReference type="NCBI Taxonomy" id="1748367"/>
    <lineage>
        <taxon>Bacteria</taxon>
        <taxon>Bacillati</taxon>
        <taxon>Actinomycetota</taxon>
        <taxon>Actinomycetes</taxon>
        <taxon>Nakamurellales</taxon>
        <taxon>Nakamurellaceae</taxon>
        <taxon>Nakamurella</taxon>
    </lineage>
</organism>
<evidence type="ECO:0000256" key="7">
    <source>
        <dbReference type="SAM" id="Phobius"/>
    </source>
</evidence>
<keyword evidence="2 7" id="KW-0812">Transmembrane</keyword>
<dbReference type="Gene3D" id="1.20.1080.10">
    <property type="entry name" value="Glycerol uptake facilitator protein"/>
    <property type="match status" value="1"/>
</dbReference>
<evidence type="ECO:0000256" key="6">
    <source>
        <dbReference type="SAM" id="MobiDB-lite"/>
    </source>
</evidence>
<gene>
    <name evidence="8" type="primary">yrhG</name>
    <name evidence="8" type="ORF">GCM10011594_17600</name>
</gene>